<keyword evidence="7" id="KW-1185">Reference proteome</keyword>
<dbReference type="SUPFAM" id="SSF56059">
    <property type="entry name" value="Glutathione synthetase ATP-binding domain-like"/>
    <property type="match status" value="1"/>
</dbReference>
<dbReference type="InterPro" id="IPR052032">
    <property type="entry name" value="ATP-dep_AA_Ligase"/>
</dbReference>
<dbReference type="InterPro" id="IPR013815">
    <property type="entry name" value="ATP_grasp_subdomain_1"/>
</dbReference>
<feature type="domain" description="ATP-grasp" evidence="5">
    <location>
        <begin position="115"/>
        <end position="312"/>
    </location>
</feature>
<evidence type="ECO:0000313" key="6">
    <source>
        <dbReference type="EMBL" id="MBC5583483.1"/>
    </source>
</evidence>
<dbReference type="PANTHER" id="PTHR43585:SF2">
    <property type="entry name" value="ATP-GRASP ENZYME FSQD"/>
    <property type="match status" value="1"/>
</dbReference>
<evidence type="ECO:0000256" key="2">
    <source>
        <dbReference type="ARBA" id="ARBA00022741"/>
    </source>
</evidence>
<evidence type="ECO:0000256" key="1">
    <source>
        <dbReference type="ARBA" id="ARBA00022598"/>
    </source>
</evidence>
<organism evidence="6 7">
    <name type="scientific">Eggerthella hominis</name>
    <dbReference type="NCBI Taxonomy" id="2763043"/>
    <lineage>
        <taxon>Bacteria</taxon>
        <taxon>Bacillati</taxon>
        <taxon>Actinomycetota</taxon>
        <taxon>Coriobacteriia</taxon>
        <taxon>Eggerthellales</taxon>
        <taxon>Eggerthellaceae</taxon>
        <taxon>Eggerthella</taxon>
    </lineage>
</organism>
<dbReference type="InterPro" id="IPR011761">
    <property type="entry name" value="ATP-grasp"/>
</dbReference>
<dbReference type="PROSITE" id="PS50975">
    <property type="entry name" value="ATP_GRASP"/>
    <property type="match status" value="1"/>
</dbReference>
<accession>A0ABR7BPF0</accession>
<keyword evidence="2 4" id="KW-0547">Nucleotide-binding</keyword>
<dbReference type="Gene3D" id="3.40.50.20">
    <property type="match status" value="1"/>
</dbReference>
<dbReference type="SMART" id="SM01209">
    <property type="entry name" value="GARS_A"/>
    <property type="match status" value="1"/>
</dbReference>
<keyword evidence="3 4" id="KW-0067">ATP-binding</keyword>
<keyword evidence="1" id="KW-0436">Ligase</keyword>
<dbReference type="Gene3D" id="3.30.470.20">
    <property type="entry name" value="ATP-grasp fold, B domain"/>
    <property type="match status" value="1"/>
</dbReference>
<dbReference type="EMBL" id="JACOOA010000001">
    <property type="protein sequence ID" value="MBC5583483.1"/>
    <property type="molecule type" value="Genomic_DNA"/>
</dbReference>
<evidence type="ECO:0000256" key="4">
    <source>
        <dbReference type="PROSITE-ProRule" id="PRU00409"/>
    </source>
</evidence>
<gene>
    <name evidence="6" type="ORF">H8S61_04650</name>
</gene>
<dbReference type="SUPFAM" id="SSF52440">
    <property type="entry name" value="PreATP-grasp domain"/>
    <property type="match status" value="1"/>
</dbReference>
<reference evidence="6 7" key="1">
    <citation type="submission" date="2020-08" db="EMBL/GenBank/DDBJ databases">
        <title>Genome public.</title>
        <authorList>
            <person name="Liu C."/>
            <person name="Sun Q."/>
        </authorList>
    </citation>
    <scope>NUCLEOTIDE SEQUENCE [LARGE SCALE GENOMIC DNA]</scope>
    <source>
        <strain evidence="6 7">NSJ-70</strain>
    </source>
</reference>
<evidence type="ECO:0000313" key="7">
    <source>
        <dbReference type="Proteomes" id="UP000622448"/>
    </source>
</evidence>
<dbReference type="Pfam" id="PF13535">
    <property type="entry name" value="ATP-grasp_4"/>
    <property type="match status" value="1"/>
</dbReference>
<dbReference type="PANTHER" id="PTHR43585">
    <property type="entry name" value="FUMIPYRROLE BIOSYNTHESIS PROTEIN C"/>
    <property type="match status" value="1"/>
</dbReference>
<protein>
    <submittedName>
        <fullName evidence="6">ATP-grasp domain-containing protein</fullName>
    </submittedName>
</protein>
<sequence>MGKFSGKTMLILGTSTGAIDLILHARSHGARVLVADYYNQDKSPAKSYADESFLVSTADLDALERIVNDHSVDCVYSGISEFNLIQSMRLSKRCGLPFYCTEEQWNDIADKELFRKKCIEHGVPCPQTYYSGTSMPESLPDEISYPAVIKPVDASSSAGVHICPDKETLLASISDAFNASTSGKIILEQFVKGHEFTAHYTLFDGKATLSCIDNRYPTAVHDGVVTTIPAARIYPSLFVDEYIESVNESMIRLCESTGVRYGVLFIQGMFDPETKDFAIFEGGLRGAGECPYRYIERINGVNYATMIVDSLLSDSYLTGTWPDDPHMKGKSCGVVSFIAKHGVVGDIRGLEETVEHLPRVIDFESRYPVGSTTPDGNTLHQLMIRFFLICDDREQMAEDVRYINDHVNVFDVEGRSLALKLDPERLFDLD</sequence>
<comment type="caution">
    <text evidence="6">The sequence shown here is derived from an EMBL/GenBank/DDBJ whole genome shotgun (WGS) entry which is preliminary data.</text>
</comment>
<proteinExistence type="predicted"/>
<dbReference type="Gene3D" id="3.30.1490.20">
    <property type="entry name" value="ATP-grasp fold, A domain"/>
    <property type="match status" value="1"/>
</dbReference>
<name>A0ABR7BPF0_9ACTN</name>
<dbReference type="InterPro" id="IPR016185">
    <property type="entry name" value="PreATP-grasp_dom_sf"/>
</dbReference>
<dbReference type="RefSeq" id="WP_186938096.1">
    <property type="nucleotide sequence ID" value="NZ_JACOOA010000001.1"/>
</dbReference>
<evidence type="ECO:0000256" key="3">
    <source>
        <dbReference type="ARBA" id="ARBA00022840"/>
    </source>
</evidence>
<dbReference type="Proteomes" id="UP000622448">
    <property type="component" value="Unassembled WGS sequence"/>
</dbReference>
<evidence type="ECO:0000259" key="5">
    <source>
        <dbReference type="PROSITE" id="PS50975"/>
    </source>
</evidence>